<feature type="region of interest" description="Disordered" evidence="1">
    <location>
        <begin position="23"/>
        <end position="74"/>
    </location>
</feature>
<sequence length="74" mass="8260">MAPDVQPPWRRRYQPCLRWRASKTQLTQPPSQNDLSLNTETLNDGAGENPPPEMGTVESAQQQRLAVPYGATVI</sequence>
<dbReference type="EMBL" id="FZTC01000019">
    <property type="protein sequence ID" value="SNU35980.1"/>
    <property type="molecule type" value="Genomic_DNA"/>
</dbReference>
<dbReference type="AlphaFoldDB" id="A0A285B4Y1"/>
<gene>
    <name evidence="2" type="ORF">KOSB73_260704</name>
</gene>
<accession>A0A285B4Y1</accession>
<evidence type="ECO:0000313" key="3">
    <source>
        <dbReference type="Proteomes" id="UP000220639"/>
    </source>
</evidence>
<evidence type="ECO:0000313" key="2">
    <source>
        <dbReference type="EMBL" id="SNU35980.1"/>
    </source>
</evidence>
<protein>
    <submittedName>
        <fullName evidence="2">Uncharacterized protein</fullName>
    </submittedName>
</protein>
<name>A0A285B4Y1_9ENTR</name>
<feature type="compositionally biased region" description="Polar residues" evidence="1">
    <location>
        <begin position="23"/>
        <end position="42"/>
    </location>
</feature>
<organism evidence="2 3">
    <name type="scientific">Klebsiella grimontii</name>
    <dbReference type="NCBI Taxonomy" id="2058152"/>
    <lineage>
        <taxon>Bacteria</taxon>
        <taxon>Pseudomonadati</taxon>
        <taxon>Pseudomonadota</taxon>
        <taxon>Gammaproteobacteria</taxon>
        <taxon>Enterobacterales</taxon>
        <taxon>Enterobacteriaceae</taxon>
        <taxon>Klebsiella/Raoultella group</taxon>
        <taxon>Klebsiella</taxon>
    </lineage>
</organism>
<proteinExistence type="predicted"/>
<evidence type="ECO:0000256" key="1">
    <source>
        <dbReference type="SAM" id="MobiDB-lite"/>
    </source>
</evidence>
<reference evidence="3" key="1">
    <citation type="submission" date="2017-08" db="EMBL/GenBank/DDBJ databases">
        <authorList>
            <person name="Brisse S."/>
        </authorList>
    </citation>
    <scope>NUCLEOTIDE SEQUENCE [LARGE SCALE GENOMIC DNA]</scope>
    <source>
        <strain evidence="3">06D021</strain>
    </source>
</reference>
<dbReference type="Proteomes" id="UP000220639">
    <property type="component" value="Unassembled WGS sequence"/>
</dbReference>